<sequence length="198" mass="21713">MTTADSLESRLKFLKEASYLLAIPSPATAAFFGAERDRLLISHDADLESSRKAWDALCREVCGACGNLMVPGLSCDVTRETRKEKLPERRKKDTLKQSTRSDKVMVYSCSRCNRNTVQPLYTMMPNHLRKTTHGSAVQSIDSTAKKDDSGKVSKSANANSKQRAKSRKGGLQAMLAKSKAPPLGQVGGLGLDLMDFMK</sequence>
<evidence type="ECO:0000256" key="1">
    <source>
        <dbReference type="SAM" id="MobiDB-lite"/>
    </source>
</evidence>
<dbReference type="OrthoDB" id="438080at2759"/>
<accession>A0A9P4KE18</accession>
<comment type="caution">
    <text evidence="2">The sequence shown here is derived from an EMBL/GenBank/DDBJ whole genome shotgun (WGS) entry which is preliminary data.</text>
</comment>
<name>A0A9P4KE18_9PLEO</name>
<reference evidence="3" key="1">
    <citation type="journal article" date="2020" name="Stud. Mycol.">
        <title>101 Dothideomycetes genomes: A test case for predicting lifestyles and emergence of pathogens.</title>
        <authorList>
            <person name="Haridas S."/>
            <person name="Albert R."/>
            <person name="Binder M."/>
            <person name="Bloem J."/>
            <person name="LaButti K."/>
            <person name="Salamov A."/>
            <person name="Andreopoulos B."/>
            <person name="Baker S."/>
            <person name="Barry K."/>
            <person name="Bills G."/>
            <person name="Bluhm B."/>
            <person name="Cannon C."/>
            <person name="Castanera R."/>
            <person name="Culley D."/>
            <person name="Daum C."/>
            <person name="Ezra D."/>
            <person name="Gonzalez J."/>
            <person name="Henrissat B."/>
            <person name="Kuo A."/>
            <person name="Liang C."/>
            <person name="Lipzen A."/>
            <person name="Lutzoni F."/>
            <person name="Magnuson J."/>
            <person name="Mondo S."/>
            <person name="Nolan M."/>
            <person name="Ohm R."/>
            <person name="Pangilinan J."/>
            <person name="Park H.-J."/>
            <person name="Ramirez L."/>
            <person name="Alfaro M."/>
            <person name="Sun H."/>
            <person name="Tritt A."/>
            <person name="Yoshinaga Y."/>
            <person name="Zwiers L.-H."/>
            <person name="Turgeon B."/>
            <person name="Goodwin S."/>
            <person name="Spatafora J."/>
            <person name="Crous P."/>
            <person name="Grigoriev I."/>
        </authorList>
    </citation>
    <scope>NUCLEOTIDE SEQUENCE [LARGE SCALE GENOMIC DNA]</scope>
    <source>
        <strain evidence="3">CBS 304.66</strain>
    </source>
</reference>
<feature type="region of interest" description="Disordered" evidence="1">
    <location>
        <begin position="132"/>
        <end position="171"/>
    </location>
</feature>
<feature type="compositionally biased region" description="Polar residues" evidence="1">
    <location>
        <begin position="152"/>
        <end position="161"/>
    </location>
</feature>
<dbReference type="AlphaFoldDB" id="A0A9P4KE18"/>
<keyword evidence="3" id="KW-1185">Reference proteome</keyword>
<dbReference type="InterPro" id="IPR007175">
    <property type="entry name" value="Rpr2/Snm1/Rpp21"/>
</dbReference>
<protein>
    <submittedName>
        <fullName evidence="2">Uncharacterized protein</fullName>
    </submittedName>
</protein>
<evidence type="ECO:0000313" key="3">
    <source>
        <dbReference type="Proteomes" id="UP000800093"/>
    </source>
</evidence>
<organism evidence="2 3">
    <name type="scientific">Lojkania enalia</name>
    <dbReference type="NCBI Taxonomy" id="147567"/>
    <lineage>
        <taxon>Eukaryota</taxon>
        <taxon>Fungi</taxon>
        <taxon>Dikarya</taxon>
        <taxon>Ascomycota</taxon>
        <taxon>Pezizomycotina</taxon>
        <taxon>Dothideomycetes</taxon>
        <taxon>Pleosporomycetidae</taxon>
        <taxon>Pleosporales</taxon>
        <taxon>Pleosporales incertae sedis</taxon>
        <taxon>Lojkania</taxon>
    </lineage>
</organism>
<dbReference type="Pfam" id="PF04032">
    <property type="entry name" value="Rpr2"/>
    <property type="match status" value="1"/>
</dbReference>
<evidence type="ECO:0000313" key="2">
    <source>
        <dbReference type="EMBL" id="KAF2266963.1"/>
    </source>
</evidence>
<proteinExistence type="predicted"/>
<dbReference type="EMBL" id="ML986594">
    <property type="protein sequence ID" value="KAF2266963.1"/>
    <property type="molecule type" value="Genomic_DNA"/>
</dbReference>
<dbReference type="GO" id="GO:0006396">
    <property type="term" value="P:RNA processing"/>
    <property type="evidence" value="ECO:0007669"/>
    <property type="project" value="InterPro"/>
</dbReference>
<feature type="compositionally biased region" description="Polar residues" evidence="1">
    <location>
        <begin position="133"/>
        <end position="142"/>
    </location>
</feature>
<feature type="region of interest" description="Disordered" evidence="1">
    <location>
        <begin position="80"/>
        <end position="99"/>
    </location>
</feature>
<gene>
    <name evidence="2" type="ORF">CC78DRAFT_99895</name>
</gene>
<dbReference type="Proteomes" id="UP000800093">
    <property type="component" value="Unassembled WGS sequence"/>
</dbReference>